<keyword evidence="1" id="KW-0547">Nucleotide-binding</keyword>
<evidence type="ECO:0000256" key="2">
    <source>
        <dbReference type="ARBA" id="ARBA00022840"/>
    </source>
</evidence>
<protein>
    <submittedName>
        <fullName evidence="5">ATP/maltotriose-dependent transcriptional regulator MalT</fullName>
    </submittedName>
</protein>
<dbReference type="AlphaFoldDB" id="A0A7W7WB35"/>
<keyword evidence="2" id="KW-0067">ATP-binding</keyword>
<dbReference type="PANTHER" id="PTHR16305">
    <property type="entry name" value="TESTICULAR SOLUBLE ADENYLYL CYCLASE"/>
    <property type="match status" value="1"/>
</dbReference>
<dbReference type="InterPro" id="IPR000792">
    <property type="entry name" value="Tscrpt_reg_LuxR_C"/>
</dbReference>
<dbReference type="EMBL" id="JACHJU010000002">
    <property type="protein sequence ID" value="MBB4940666.1"/>
    <property type="molecule type" value="Genomic_DNA"/>
</dbReference>
<evidence type="ECO:0000259" key="4">
    <source>
        <dbReference type="PROSITE" id="PS50043"/>
    </source>
</evidence>
<feature type="domain" description="HTH luxR-type" evidence="4">
    <location>
        <begin position="908"/>
        <end position="973"/>
    </location>
</feature>
<evidence type="ECO:0000256" key="1">
    <source>
        <dbReference type="ARBA" id="ARBA00022741"/>
    </source>
</evidence>
<dbReference type="PANTHER" id="PTHR16305:SF35">
    <property type="entry name" value="TRANSCRIPTIONAL ACTIVATOR DOMAIN"/>
    <property type="match status" value="1"/>
</dbReference>
<dbReference type="SUPFAM" id="SSF52540">
    <property type="entry name" value="P-loop containing nucleoside triphosphate hydrolases"/>
    <property type="match status" value="1"/>
</dbReference>
<dbReference type="InterPro" id="IPR036388">
    <property type="entry name" value="WH-like_DNA-bd_sf"/>
</dbReference>
<accession>A0A7W7WB35</accession>
<dbReference type="PRINTS" id="PR00038">
    <property type="entry name" value="HTHLUXR"/>
</dbReference>
<dbReference type="Pfam" id="PF00196">
    <property type="entry name" value="GerE"/>
    <property type="match status" value="1"/>
</dbReference>
<dbReference type="Proteomes" id="UP000534286">
    <property type="component" value="Unassembled WGS sequence"/>
</dbReference>
<dbReference type="RefSeq" id="WP_312882682.1">
    <property type="nucleotide sequence ID" value="NZ_BAABEK010000005.1"/>
</dbReference>
<dbReference type="Gene3D" id="1.10.10.10">
    <property type="entry name" value="Winged helix-like DNA-binding domain superfamily/Winged helix DNA-binding domain"/>
    <property type="match status" value="1"/>
</dbReference>
<organism evidence="5 6">
    <name type="scientific">Streptosporangium album</name>
    <dbReference type="NCBI Taxonomy" id="47479"/>
    <lineage>
        <taxon>Bacteria</taxon>
        <taxon>Bacillati</taxon>
        <taxon>Actinomycetota</taxon>
        <taxon>Actinomycetes</taxon>
        <taxon>Streptosporangiales</taxon>
        <taxon>Streptosporangiaceae</taxon>
        <taxon>Streptosporangium</taxon>
    </lineage>
</organism>
<dbReference type="SMART" id="SM00421">
    <property type="entry name" value="HTH_LUXR"/>
    <property type="match status" value="1"/>
</dbReference>
<dbReference type="PROSITE" id="PS00622">
    <property type="entry name" value="HTH_LUXR_1"/>
    <property type="match status" value="1"/>
</dbReference>
<dbReference type="Pfam" id="PF13191">
    <property type="entry name" value="AAA_16"/>
    <property type="match status" value="1"/>
</dbReference>
<evidence type="ECO:0000313" key="5">
    <source>
        <dbReference type="EMBL" id="MBB4940666.1"/>
    </source>
</evidence>
<proteinExistence type="predicted"/>
<dbReference type="InterPro" id="IPR016032">
    <property type="entry name" value="Sig_transdc_resp-reg_C-effctor"/>
</dbReference>
<dbReference type="Gene3D" id="3.40.50.300">
    <property type="entry name" value="P-loop containing nucleotide triphosphate hydrolases"/>
    <property type="match status" value="1"/>
</dbReference>
<gene>
    <name evidence="5" type="ORF">FHR32_005043</name>
</gene>
<feature type="region of interest" description="Disordered" evidence="3">
    <location>
        <begin position="897"/>
        <end position="918"/>
    </location>
</feature>
<dbReference type="InterPro" id="IPR027417">
    <property type="entry name" value="P-loop_NTPase"/>
</dbReference>
<dbReference type="CDD" id="cd06170">
    <property type="entry name" value="LuxR_C_like"/>
    <property type="match status" value="1"/>
</dbReference>
<name>A0A7W7WB35_9ACTN</name>
<evidence type="ECO:0000313" key="6">
    <source>
        <dbReference type="Proteomes" id="UP000534286"/>
    </source>
</evidence>
<dbReference type="GO" id="GO:0005524">
    <property type="term" value="F:ATP binding"/>
    <property type="evidence" value="ECO:0007669"/>
    <property type="project" value="UniProtKB-KW"/>
</dbReference>
<dbReference type="PROSITE" id="PS50043">
    <property type="entry name" value="HTH_LUXR_2"/>
    <property type="match status" value="1"/>
</dbReference>
<dbReference type="GO" id="GO:0004016">
    <property type="term" value="F:adenylate cyclase activity"/>
    <property type="evidence" value="ECO:0007669"/>
    <property type="project" value="TreeGrafter"/>
</dbReference>
<dbReference type="SUPFAM" id="SSF46894">
    <property type="entry name" value="C-terminal effector domain of the bipartite response regulators"/>
    <property type="match status" value="1"/>
</dbReference>
<keyword evidence="6" id="KW-1185">Reference proteome</keyword>
<dbReference type="GO" id="GO:0003677">
    <property type="term" value="F:DNA binding"/>
    <property type="evidence" value="ECO:0007669"/>
    <property type="project" value="InterPro"/>
</dbReference>
<dbReference type="GO" id="GO:0005737">
    <property type="term" value="C:cytoplasm"/>
    <property type="evidence" value="ECO:0007669"/>
    <property type="project" value="TreeGrafter"/>
</dbReference>
<reference evidence="5 6" key="1">
    <citation type="submission" date="2020-08" db="EMBL/GenBank/DDBJ databases">
        <title>Sequencing the genomes of 1000 actinobacteria strains.</title>
        <authorList>
            <person name="Klenk H.-P."/>
        </authorList>
    </citation>
    <scope>NUCLEOTIDE SEQUENCE [LARGE SCALE GENOMIC DNA]</scope>
    <source>
        <strain evidence="5 6">DSM 43023</strain>
    </source>
</reference>
<sequence length="974" mass="104552">MSGRREHEVGDVDPRNVETTGQIVSPTLVGRDEELQRLLPALARPPAVVVIEGEAGIGKTRLVAELASRPELADRPVLTGGCVHIREPFPLGPVVEALRGGGEHLTAAGLSPVTGALRPLLPELAHLLPAMPESLGDRVGERHRVFRGLAELIGSLGPVVLILEDMHWADEQTVEFLGYLLSDPPAGLCVMFTFRGEEVGPGVRALTARLPASVARVQVALPPFGTAATSELAASALGAERVSEDFASYLCDRASGLPFAIQELLALLRARGTLVRRGSGWARKTIDELDVPIGVRDSVLERVSHLTAAARAAVEAAAVLEVLVPVPALVATCRVSRQEALDGLDEALERGLLLEQSGKVGFRHLLAVQAVYDSIPLSRRQDLHSRAASAVRELNPVPLGQVAHHLRHAGLVQDWVEAAEKAADRAIALGDDSEAVRLLEAVLRHAPLEDGRRSRLAVKLGWASTDARQEVNVVGLLSDALGRELPRAVRGELLFLLAVNLERAADEPERQWQVFAEAVEYLDGQPALAVHAMVGLGLPTTPNVPLAEHVAWLERALEQLPAIDEPALTVFILGKVAMVLTAMGDPRWATLASRMLEQTGGAPAHRREVIAYSSLGMDACYAGHHEMAERLLTAAMRGAAGCDATRMAEIFCRKGLAVLAYSRGTWDGLAEEVAFLVDRLTDRPRYRALVDAIAACLALARGELDAARRQLDDVVDRCLAMGAIDLLPLPMSSYIRLATTQGGGAAVIERAEAACAVWEARGLWPVSVRTVPALVEALVTADRLEEAEELVSRVEQRLRGLDAPLAPAALAQARGLITAGTARWQAAADQLVTAAEAYDRLRCPYEAAQAREQAAGCLFRLGDRRAEDLLQQTLTEYGRLGARWDLDRAALLARRQGVSSPARHRSGPRGYGSTLSPREDEVARLAATGLSNKEIARELFLSAKTVDKHLGAALRKLGLHSRTALAHHLRDGAG</sequence>
<comment type="caution">
    <text evidence="5">The sequence shown here is derived from an EMBL/GenBank/DDBJ whole genome shotgun (WGS) entry which is preliminary data.</text>
</comment>
<dbReference type="GO" id="GO:0006355">
    <property type="term" value="P:regulation of DNA-templated transcription"/>
    <property type="evidence" value="ECO:0007669"/>
    <property type="project" value="InterPro"/>
</dbReference>
<dbReference type="InterPro" id="IPR041664">
    <property type="entry name" value="AAA_16"/>
</dbReference>
<evidence type="ECO:0000256" key="3">
    <source>
        <dbReference type="SAM" id="MobiDB-lite"/>
    </source>
</evidence>